<dbReference type="Pfam" id="PF10704">
    <property type="entry name" value="DUF2508"/>
    <property type="match status" value="1"/>
</dbReference>
<comment type="caution">
    <text evidence="1">The sequence shown here is derived from an EMBL/GenBank/DDBJ whole genome shotgun (WGS) entry which is preliminary data.</text>
</comment>
<dbReference type="InterPro" id="IPR019644">
    <property type="entry name" value="DUF2508"/>
</dbReference>
<proteinExistence type="predicted"/>
<protein>
    <submittedName>
        <fullName evidence="1">Uncharacterized protein</fullName>
    </submittedName>
</protein>
<sequence>MFWKRKGWLRKQFNDQLIERLQHYRDEWMDKKQLIEKSVEPSEKVIFDLKIAEAKYLFLLREAKKRKASIGKG</sequence>
<dbReference type="Proteomes" id="UP000032047">
    <property type="component" value="Unassembled WGS sequence"/>
</dbReference>
<accession>A0A0D0HQ53</accession>
<evidence type="ECO:0000313" key="1">
    <source>
        <dbReference type="EMBL" id="KIP19988.1"/>
    </source>
</evidence>
<dbReference type="RefSeq" id="WP_021095867.1">
    <property type="nucleotide sequence ID" value="NZ_ANOC01000067.1"/>
</dbReference>
<gene>
    <name evidence="1" type="ORF">JV16_02879</name>
</gene>
<keyword evidence="2" id="KW-1185">Reference proteome</keyword>
<dbReference type="AlphaFoldDB" id="A0A0D0HQ53"/>
<evidence type="ECO:0000313" key="2">
    <source>
        <dbReference type="Proteomes" id="UP000032047"/>
    </source>
</evidence>
<organism evidence="1 2">
    <name type="scientific">Anoxybacillus ayderensis</name>
    <dbReference type="NCBI Taxonomy" id="265546"/>
    <lineage>
        <taxon>Bacteria</taxon>
        <taxon>Bacillati</taxon>
        <taxon>Bacillota</taxon>
        <taxon>Bacilli</taxon>
        <taxon>Bacillales</taxon>
        <taxon>Anoxybacillaceae</taxon>
        <taxon>Anoxybacillus</taxon>
    </lineage>
</organism>
<dbReference type="EMBL" id="JXTG01000031">
    <property type="protein sequence ID" value="KIP19988.1"/>
    <property type="molecule type" value="Genomic_DNA"/>
</dbReference>
<accession>A0A7W0C5M8</accession>
<dbReference type="PATRIC" id="fig|265546.4.peg.2867"/>
<reference evidence="1 2" key="1">
    <citation type="submission" date="2015-01" db="EMBL/GenBank/DDBJ databases">
        <title>Genome sequence of Anoxybacillus ayderensis strain AB04.</title>
        <authorList>
            <person name="Belduz A.O."/>
            <person name="Canakci S."/>
            <person name="Chan K.-G."/>
            <person name="Kahar U.M."/>
            <person name="Yaakob A.S."/>
            <person name="Chan C.S."/>
            <person name="Goh K.M."/>
        </authorList>
    </citation>
    <scope>NUCLEOTIDE SEQUENCE [LARGE SCALE GENOMIC DNA]</scope>
    <source>
        <strain evidence="1 2">AB04</strain>
    </source>
</reference>
<name>A0A0D0HQ53_9BACL</name>